<accession>A0A1W4XEV6</accession>
<name>A0A1W4XEV6_AGRPL</name>
<feature type="transmembrane region" description="Helical" evidence="10">
    <location>
        <begin position="165"/>
        <end position="187"/>
    </location>
</feature>
<dbReference type="PRINTS" id="PR00237">
    <property type="entry name" value="GPCRRHODOPSN"/>
</dbReference>
<feature type="transmembrane region" description="Helical" evidence="10">
    <location>
        <begin position="208"/>
        <end position="228"/>
    </location>
</feature>
<evidence type="ECO:0000256" key="6">
    <source>
        <dbReference type="ARBA" id="ARBA00023040"/>
    </source>
</evidence>
<dbReference type="SUPFAM" id="SSF81321">
    <property type="entry name" value="Family A G protein-coupled receptor-like"/>
    <property type="match status" value="2"/>
</dbReference>
<dbReference type="PANTHER" id="PTHR22752">
    <property type="entry name" value="G PROTEIN-COUPLED RECEPTOR"/>
    <property type="match status" value="1"/>
</dbReference>
<dbReference type="GO" id="GO:0005886">
    <property type="term" value="C:plasma membrane"/>
    <property type="evidence" value="ECO:0007669"/>
    <property type="project" value="UniProtKB-SubCell"/>
</dbReference>
<evidence type="ECO:0000256" key="10">
    <source>
        <dbReference type="SAM" id="Phobius"/>
    </source>
</evidence>
<evidence type="ECO:0000256" key="4">
    <source>
        <dbReference type="ARBA" id="ARBA00022692"/>
    </source>
</evidence>
<dbReference type="PANTHER" id="PTHR22752:SF1">
    <property type="entry name" value="G-PROTEIN COUPLED RECEPTOR 176"/>
    <property type="match status" value="1"/>
</dbReference>
<dbReference type="PROSITE" id="PS50262">
    <property type="entry name" value="G_PROTEIN_RECEP_F1_2"/>
    <property type="match status" value="1"/>
</dbReference>
<keyword evidence="7 10" id="KW-0472">Membrane</keyword>
<evidence type="ECO:0000256" key="8">
    <source>
        <dbReference type="ARBA" id="ARBA00023170"/>
    </source>
</evidence>
<feature type="transmembrane region" description="Helical" evidence="10">
    <location>
        <begin position="448"/>
        <end position="470"/>
    </location>
</feature>
<dbReference type="GeneID" id="108740873"/>
<dbReference type="OrthoDB" id="5980076at2759"/>
<evidence type="ECO:0000313" key="12">
    <source>
        <dbReference type="Proteomes" id="UP000192223"/>
    </source>
</evidence>
<comment type="subcellular location">
    <subcellularLocation>
        <location evidence="1">Cell membrane</location>
        <topology evidence="1">Multi-pass membrane protein</topology>
    </subcellularLocation>
</comment>
<evidence type="ECO:0000256" key="7">
    <source>
        <dbReference type="ARBA" id="ARBA00023136"/>
    </source>
</evidence>
<keyword evidence="9" id="KW-0807">Transducer</keyword>
<dbReference type="KEGG" id="apln:108740873"/>
<dbReference type="GO" id="GO:0004930">
    <property type="term" value="F:G protein-coupled receptor activity"/>
    <property type="evidence" value="ECO:0007669"/>
    <property type="project" value="UniProtKB-KW"/>
</dbReference>
<feature type="transmembrane region" description="Helical" evidence="10">
    <location>
        <begin position="415"/>
        <end position="436"/>
    </location>
</feature>
<feature type="domain" description="G-protein coupled receptors family 1 profile" evidence="11">
    <location>
        <begin position="23"/>
        <end position="468"/>
    </location>
</feature>
<dbReference type="Pfam" id="PF00001">
    <property type="entry name" value="7tm_1"/>
    <property type="match status" value="1"/>
</dbReference>
<dbReference type="AlphaFoldDB" id="A0A1W4XEV6"/>
<evidence type="ECO:0000256" key="1">
    <source>
        <dbReference type="ARBA" id="ARBA00004651"/>
    </source>
</evidence>
<gene>
    <name evidence="13" type="primary">LOC108740873</name>
</gene>
<reference evidence="13" key="1">
    <citation type="submission" date="2025-08" db="UniProtKB">
        <authorList>
            <consortium name="RefSeq"/>
        </authorList>
    </citation>
    <scope>IDENTIFICATION</scope>
    <source>
        <tissue evidence="13">Entire body</tissue>
    </source>
</reference>
<dbReference type="InterPro" id="IPR000276">
    <property type="entry name" value="GPCR_Rhodpsn"/>
</dbReference>
<keyword evidence="3" id="KW-1003">Cell membrane</keyword>
<organism evidence="12 13">
    <name type="scientific">Agrilus planipennis</name>
    <name type="common">Emerald ash borer</name>
    <name type="synonym">Agrilus marcopoli</name>
    <dbReference type="NCBI Taxonomy" id="224129"/>
    <lineage>
        <taxon>Eukaryota</taxon>
        <taxon>Metazoa</taxon>
        <taxon>Ecdysozoa</taxon>
        <taxon>Arthropoda</taxon>
        <taxon>Hexapoda</taxon>
        <taxon>Insecta</taxon>
        <taxon>Pterygota</taxon>
        <taxon>Neoptera</taxon>
        <taxon>Endopterygota</taxon>
        <taxon>Coleoptera</taxon>
        <taxon>Polyphaga</taxon>
        <taxon>Elateriformia</taxon>
        <taxon>Buprestoidea</taxon>
        <taxon>Buprestidae</taxon>
        <taxon>Agrilinae</taxon>
        <taxon>Agrilus</taxon>
    </lineage>
</organism>
<dbReference type="STRING" id="224129.A0A1W4XEV6"/>
<feature type="transmembrane region" description="Helical" evidence="10">
    <location>
        <begin position="6"/>
        <end position="32"/>
    </location>
</feature>
<keyword evidence="6" id="KW-0297">G-protein coupled receptor</keyword>
<proteinExistence type="inferred from homology"/>
<evidence type="ECO:0000256" key="2">
    <source>
        <dbReference type="ARBA" id="ARBA00010663"/>
    </source>
</evidence>
<dbReference type="InterPro" id="IPR017452">
    <property type="entry name" value="GPCR_Rhodpsn_7TM"/>
</dbReference>
<dbReference type="Proteomes" id="UP000192223">
    <property type="component" value="Unplaced"/>
</dbReference>
<dbReference type="FunCoup" id="A0A1W4XEV6">
    <property type="interactions" value="67"/>
</dbReference>
<sequence>MATDQHWAVTVGLVSSSVIAVTANLILLLVFCRRRGLRSISNRFVINLLFTNLLSSVFLIPLLLIDQKLDNGERTSSMVHHDFGFSNNGTGTLIIQDKEEELIVDADFLKDVEEDEGVVSIATTITATNQSETDSDIVTTDSLSEQNERNASDIRNQSWRTVLCYLAQSSTSLVCTASILSILLIAIDQYFAVIHSLRYHSYINKFRSGILIASSWLVSAIFAVLGALTGNESNIWRFCISHQTQSTLNHDTKTELKIINSLYAFSYCIFVIVVPFLAICMIYICIYTAAHQNSERMRRSTSGTASILDSYMQITHNNKVPSDTGLNMRRNSHEKEKPVVEQTLPKVRSAPNFTVFQEQDDHLMKKQELVPTLVVTHAKVTRTSSERHNFISSLKYKISNASLFKYREETRAAKISVLVVFMVFVCYIPYGISIVLNSSVINVRSPRTYNYLCLILLILSNIISPFLFAYRNKRIQRELKKFFKISKPKTKIDILKDTLKRSSLKRSSILSFRQNRNNLDDICEDNENKTFLQGGGVVPEVVVTCKIESEKNERRSILKRVCSGQNWTGCKKCTFITLPESCLGTESARGSFSSTSTQMSSEE</sequence>
<dbReference type="CDD" id="cd00637">
    <property type="entry name" value="7tm_classA_rhodopsin-like"/>
    <property type="match status" value="1"/>
</dbReference>
<feature type="transmembrane region" description="Helical" evidence="10">
    <location>
        <begin position="44"/>
        <end position="65"/>
    </location>
</feature>
<feature type="transmembrane region" description="Helical" evidence="10">
    <location>
        <begin position="264"/>
        <end position="290"/>
    </location>
</feature>
<evidence type="ECO:0000256" key="3">
    <source>
        <dbReference type="ARBA" id="ARBA00022475"/>
    </source>
</evidence>
<keyword evidence="5 10" id="KW-1133">Transmembrane helix</keyword>
<dbReference type="InParanoid" id="A0A1W4XEV6"/>
<comment type="similarity">
    <text evidence="2">Belongs to the G-protein coupled receptor 1 family.</text>
</comment>
<evidence type="ECO:0000256" key="5">
    <source>
        <dbReference type="ARBA" id="ARBA00022989"/>
    </source>
</evidence>
<dbReference type="RefSeq" id="XP_018330875.1">
    <property type="nucleotide sequence ID" value="XM_018475373.2"/>
</dbReference>
<evidence type="ECO:0000259" key="11">
    <source>
        <dbReference type="PROSITE" id="PS50262"/>
    </source>
</evidence>
<keyword evidence="8" id="KW-0675">Receptor</keyword>
<protein>
    <submittedName>
        <fullName evidence="13">Uncharacterized protein LOC108740873 isoform X1</fullName>
    </submittedName>
</protein>
<keyword evidence="4 10" id="KW-0812">Transmembrane</keyword>
<evidence type="ECO:0000256" key="9">
    <source>
        <dbReference type="ARBA" id="ARBA00023224"/>
    </source>
</evidence>
<evidence type="ECO:0000313" key="13">
    <source>
        <dbReference type="RefSeq" id="XP_018330875.1"/>
    </source>
</evidence>
<dbReference type="Gene3D" id="1.20.1070.10">
    <property type="entry name" value="Rhodopsin 7-helix transmembrane proteins"/>
    <property type="match status" value="2"/>
</dbReference>
<keyword evidence="12" id="KW-1185">Reference proteome</keyword>